<comment type="caution">
    <text evidence="7">The sequence shown here is derived from an EMBL/GenBank/DDBJ whole genome shotgun (WGS) entry which is preliminary data.</text>
</comment>
<dbReference type="GO" id="GO:0005886">
    <property type="term" value="C:plasma membrane"/>
    <property type="evidence" value="ECO:0007669"/>
    <property type="project" value="UniProtKB-SubCell"/>
</dbReference>
<comment type="subcellular location">
    <subcellularLocation>
        <location evidence="1">Cell membrane</location>
        <topology evidence="1">Multi-pass membrane protein</topology>
    </subcellularLocation>
</comment>
<evidence type="ECO:0000256" key="1">
    <source>
        <dbReference type="ARBA" id="ARBA00004651"/>
    </source>
</evidence>
<feature type="transmembrane region" description="Helical" evidence="6">
    <location>
        <begin position="259"/>
        <end position="282"/>
    </location>
</feature>
<protein>
    <submittedName>
        <fullName evidence="7">O-antigen/teichoic acid export membrane protein</fullName>
    </submittedName>
</protein>
<keyword evidence="2" id="KW-1003">Cell membrane</keyword>
<dbReference type="PANTHER" id="PTHR30250:SF11">
    <property type="entry name" value="O-ANTIGEN TRANSPORTER-RELATED"/>
    <property type="match status" value="1"/>
</dbReference>
<feature type="transmembrane region" description="Helical" evidence="6">
    <location>
        <begin position="228"/>
        <end position="253"/>
    </location>
</feature>
<feature type="transmembrane region" description="Helical" evidence="6">
    <location>
        <begin position="98"/>
        <end position="121"/>
    </location>
</feature>
<feature type="transmembrane region" description="Helical" evidence="6">
    <location>
        <begin position="337"/>
        <end position="360"/>
    </location>
</feature>
<dbReference type="EMBL" id="JACHOP010000035">
    <property type="protein sequence ID" value="MBB5760118.1"/>
    <property type="molecule type" value="Genomic_DNA"/>
</dbReference>
<dbReference type="InterPro" id="IPR050833">
    <property type="entry name" value="Poly_Biosynth_Transport"/>
</dbReference>
<keyword evidence="8" id="KW-1185">Reference proteome</keyword>
<feature type="transmembrane region" description="Helical" evidence="6">
    <location>
        <begin position="127"/>
        <end position="144"/>
    </location>
</feature>
<organism evidence="7 8">
    <name type="scientific">Methylorubrum rhodinum</name>
    <dbReference type="NCBI Taxonomy" id="29428"/>
    <lineage>
        <taxon>Bacteria</taxon>
        <taxon>Pseudomonadati</taxon>
        <taxon>Pseudomonadota</taxon>
        <taxon>Alphaproteobacteria</taxon>
        <taxon>Hyphomicrobiales</taxon>
        <taxon>Methylobacteriaceae</taxon>
        <taxon>Methylorubrum</taxon>
    </lineage>
</organism>
<feature type="transmembrane region" description="Helical" evidence="6">
    <location>
        <begin position="302"/>
        <end position="325"/>
    </location>
</feature>
<reference evidence="7 8" key="1">
    <citation type="submission" date="2020-08" db="EMBL/GenBank/DDBJ databases">
        <title>Genomic Encyclopedia of Type Strains, Phase IV (KMG-IV): sequencing the most valuable type-strain genomes for metagenomic binning, comparative biology and taxonomic classification.</title>
        <authorList>
            <person name="Goeker M."/>
        </authorList>
    </citation>
    <scope>NUCLEOTIDE SEQUENCE [LARGE SCALE GENOMIC DNA]</scope>
    <source>
        <strain evidence="7 8">DSM 2163</strain>
    </source>
</reference>
<evidence type="ECO:0000313" key="8">
    <source>
        <dbReference type="Proteomes" id="UP000583454"/>
    </source>
</evidence>
<sequence length="447" mass="46693">MDAGIDVADARRAMTRADLHRLAGRFVVMLGGEVLQSLFHLGLNLALVRALSAHGYGLFAIVFGLGAVALTFVRALAGVPALTFIPQARSERRARAEAVAFGTGALALCLGLALGTAAAFAPFVGRGALAAGAFVAAWSLRSFLRNLLFARGRADVAGLSDLAFTLGGTAMLAPVLMRGGADALLWDSLWLLAAAHALGLVVALLALRERMRIAPRHAWRRYRRLWRSLAWSVAGTATANVQAQGQMLLIAGLAGPAAYAPIAAVLVLFSPLRLLGTVVVNLCQPEMARLIAAGEARRLRRVLAAATALLAAACLAYGAGLALLFDAVEHRLFADRFAGEPLGLIAGLVGSTVLLTMLYAAPKTLIETRRAFPELAAMALASATLGMAAVAALVAFASPAWSMAGVAVSEVVVLAWSWRAALRPATQPVAPRPSAFRIALPLSRRVP</sequence>
<evidence type="ECO:0000256" key="4">
    <source>
        <dbReference type="ARBA" id="ARBA00022989"/>
    </source>
</evidence>
<keyword evidence="3 6" id="KW-0812">Transmembrane</keyword>
<evidence type="ECO:0000256" key="3">
    <source>
        <dbReference type="ARBA" id="ARBA00022692"/>
    </source>
</evidence>
<dbReference type="RefSeq" id="WP_183573782.1">
    <property type="nucleotide sequence ID" value="NZ_JACHOP010000035.1"/>
</dbReference>
<evidence type="ECO:0000256" key="6">
    <source>
        <dbReference type="SAM" id="Phobius"/>
    </source>
</evidence>
<evidence type="ECO:0000256" key="2">
    <source>
        <dbReference type="ARBA" id="ARBA00022475"/>
    </source>
</evidence>
<evidence type="ECO:0000313" key="7">
    <source>
        <dbReference type="EMBL" id="MBB5760118.1"/>
    </source>
</evidence>
<dbReference type="Proteomes" id="UP000583454">
    <property type="component" value="Unassembled WGS sequence"/>
</dbReference>
<dbReference type="PANTHER" id="PTHR30250">
    <property type="entry name" value="PST FAMILY PREDICTED COLANIC ACID TRANSPORTER"/>
    <property type="match status" value="1"/>
</dbReference>
<name>A0A840ZSS7_9HYPH</name>
<proteinExistence type="predicted"/>
<keyword evidence="5 6" id="KW-0472">Membrane</keyword>
<feature type="transmembrane region" description="Helical" evidence="6">
    <location>
        <begin position="189"/>
        <end position="207"/>
    </location>
</feature>
<feature type="transmembrane region" description="Helical" evidence="6">
    <location>
        <begin position="55"/>
        <end position="77"/>
    </location>
</feature>
<feature type="transmembrane region" description="Helical" evidence="6">
    <location>
        <begin position="22"/>
        <end position="43"/>
    </location>
</feature>
<accession>A0A840ZSS7</accession>
<feature type="transmembrane region" description="Helical" evidence="6">
    <location>
        <begin position="156"/>
        <end position="177"/>
    </location>
</feature>
<keyword evidence="4 6" id="KW-1133">Transmembrane helix</keyword>
<evidence type="ECO:0000256" key="5">
    <source>
        <dbReference type="ARBA" id="ARBA00023136"/>
    </source>
</evidence>
<gene>
    <name evidence="7" type="ORF">HNR00_004864</name>
</gene>
<feature type="transmembrane region" description="Helical" evidence="6">
    <location>
        <begin position="372"/>
        <end position="394"/>
    </location>
</feature>
<dbReference type="AlphaFoldDB" id="A0A840ZSS7"/>